<dbReference type="Proteomes" id="UP000295621">
    <property type="component" value="Unassembled WGS sequence"/>
</dbReference>
<evidence type="ECO:0000313" key="3">
    <source>
        <dbReference type="EMBL" id="TDC46151.1"/>
    </source>
</evidence>
<feature type="signal peptide" evidence="2">
    <location>
        <begin position="1"/>
        <end position="24"/>
    </location>
</feature>
<sequence length="201" mass="20412">MTRSTRRRTGLLPALALVLAVALAGCGSDDGGGDLSAAGTGAADSGDGDSGDGESESDGGTGGDGGDRSDVDPEQAELDFYECMREHGVDLPDPDPGQPGMQLRLPQGDPNAQAAAEECRHLLPNGGEPPEMDADQLEALRAFTSCMRDNGIDMPDPGADGTLSVPQGVDPDSAEFQTAMSTCQPLLDGAPIRMRAGGGGQ</sequence>
<keyword evidence="4" id="KW-1185">Reference proteome</keyword>
<evidence type="ECO:0000313" key="4">
    <source>
        <dbReference type="Proteomes" id="UP000295621"/>
    </source>
</evidence>
<feature type="compositionally biased region" description="Low complexity" evidence="1">
    <location>
        <begin position="35"/>
        <end position="45"/>
    </location>
</feature>
<dbReference type="RefSeq" id="WP_131988492.1">
    <property type="nucleotide sequence ID" value="NZ_SMKL01000107.1"/>
</dbReference>
<feature type="compositionally biased region" description="Acidic residues" evidence="1">
    <location>
        <begin position="46"/>
        <end position="57"/>
    </location>
</feature>
<dbReference type="EMBL" id="SMKL01000107">
    <property type="protein sequence ID" value="TDC46151.1"/>
    <property type="molecule type" value="Genomic_DNA"/>
</dbReference>
<feature type="region of interest" description="Disordered" evidence="1">
    <location>
        <begin position="28"/>
        <end position="114"/>
    </location>
</feature>
<dbReference type="AlphaFoldDB" id="A0A4R4RAJ0"/>
<protein>
    <submittedName>
        <fullName evidence="3">Uncharacterized protein</fullName>
    </submittedName>
</protein>
<dbReference type="PROSITE" id="PS51257">
    <property type="entry name" value="PROKAR_LIPOPROTEIN"/>
    <property type="match status" value="1"/>
</dbReference>
<organism evidence="3 4">
    <name type="scientific">Jiangella ureilytica</name>
    <dbReference type="NCBI Taxonomy" id="2530374"/>
    <lineage>
        <taxon>Bacteria</taxon>
        <taxon>Bacillati</taxon>
        <taxon>Actinomycetota</taxon>
        <taxon>Actinomycetes</taxon>
        <taxon>Jiangellales</taxon>
        <taxon>Jiangellaceae</taxon>
        <taxon>Jiangella</taxon>
    </lineage>
</organism>
<feature type="chain" id="PRO_5020999960" evidence="2">
    <location>
        <begin position="25"/>
        <end position="201"/>
    </location>
</feature>
<proteinExistence type="predicted"/>
<name>A0A4R4RAJ0_9ACTN</name>
<accession>A0A4R4RAJ0</accession>
<dbReference type="OrthoDB" id="7949713at2"/>
<reference evidence="3 4" key="1">
    <citation type="submission" date="2019-02" db="EMBL/GenBank/DDBJ databases">
        <title>Draft genome sequences of novel Actinobacteria.</title>
        <authorList>
            <person name="Sahin N."/>
            <person name="Ay H."/>
            <person name="Saygin H."/>
        </authorList>
    </citation>
    <scope>NUCLEOTIDE SEQUENCE [LARGE SCALE GENOMIC DNA]</scope>
    <source>
        <strain evidence="3 4">KC603</strain>
    </source>
</reference>
<comment type="caution">
    <text evidence="3">The sequence shown here is derived from an EMBL/GenBank/DDBJ whole genome shotgun (WGS) entry which is preliminary data.</text>
</comment>
<keyword evidence="2" id="KW-0732">Signal</keyword>
<evidence type="ECO:0000256" key="2">
    <source>
        <dbReference type="SAM" id="SignalP"/>
    </source>
</evidence>
<evidence type="ECO:0000256" key="1">
    <source>
        <dbReference type="SAM" id="MobiDB-lite"/>
    </source>
</evidence>
<gene>
    <name evidence="3" type="ORF">E1212_27545</name>
</gene>